<dbReference type="Pfam" id="PF05057">
    <property type="entry name" value="DUF676"/>
    <property type="match status" value="1"/>
</dbReference>
<accession>A0A9P6Q8L2</accession>
<comment type="similarity">
    <text evidence="1">Belongs to the putative lipase ROG1 family.</text>
</comment>
<name>A0A9P6Q8L2_9FUNG</name>
<dbReference type="PANTHER" id="PTHR47842:SF1">
    <property type="entry name" value="DUF676 DOMAIN-CONTAINING PROTEIN"/>
    <property type="match status" value="1"/>
</dbReference>
<evidence type="ECO:0000259" key="4">
    <source>
        <dbReference type="Pfam" id="PF05057"/>
    </source>
</evidence>
<organism evidence="5 6">
    <name type="scientific">Actinomortierella ambigua</name>
    <dbReference type="NCBI Taxonomy" id="1343610"/>
    <lineage>
        <taxon>Eukaryota</taxon>
        <taxon>Fungi</taxon>
        <taxon>Fungi incertae sedis</taxon>
        <taxon>Mucoromycota</taxon>
        <taxon>Mortierellomycotina</taxon>
        <taxon>Mortierellomycetes</taxon>
        <taxon>Mortierellales</taxon>
        <taxon>Mortierellaceae</taxon>
        <taxon>Actinomortierella</taxon>
    </lineage>
</organism>
<dbReference type="Gene3D" id="3.40.50.1820">
    <property type="entry name" value="alpha/beta hydrolase"/>
    <property type="match status" value="1"/>
</dbReference>
<keyword evidence="6" id="KW-1185">Reference proteome</keyword>
<evidence type="ECO:0000256" key="3">
    <source>
        <dbReference type="SAM" id="SignalP"/>
    </source>
</evidence>
<evidence type="ECO:0000313" key="6">
    <source>
        <dbReference type="Proteomes" id="UP000807716"/>
    </source>
</evidence>
<dbReference type="Proteomes" id="UP000807716">
    <property type="component" value="Unassembled WGS sequence"/>
</dbReference>
<dbReference type="InterPro" id="IPR029058">
    <property type="entry name" value="AB_hydrolase_fold"/>
</dbReference>
<evidence type="ECO:0000256" key="2">
    <source>
        <dbReference type="SAM" id="MobiDB-lite"/>
    </source>
</evidence>
<feature type="region of interest" description="Disordered" evidence="2">
    <location>
        <begin position="203"/>
        <end position="270"/>
    </location>
</feature>
<dbReference type="PANTHER" id="PTHR47842">
    <property type="entry name" value="EXPRESSED PROTEIN"/>
    <property type="match status" value="1"/>
</dbReference>
<dbReference type="EMBL" id="JAAAJB010000253">
    <property type="protein sequence ID" value="KAG0260315.1"/>
    <property type="molecule type" value="Genomic_DNA"/>
</dbReference>
<comment type="caution">
    <text evidence="5">The sequence shown here is derived from an EMBL/GenBank/DDBJ whole genome shotgun (WGS) entry which is preliminary data.</text>
</comment>
<sequence>MLRSSKATLLLLFVHGFKGHDHHTFLDFPNRIRTILTNANLQLDVEAIAYPQYDTRGDFNIAVKNFVEWVQMTVNDRRDFNAKQYLAEQAEAAHPDPKSRPSPVYVCFFGHSMGGLVAADAALHFYSEPEESPVVGLLAYDTPYLGLNNTIFTEAAYERANTVAKHATGAYSLVSNYLPGAAAAGASLWSNIAQGASPVAAATAGAPVGQPPKSRSGLGSTPPPPSSNTGTGASSWMSSFMSTNNTTTKTTQQQTAPVTTNPSSEKKSSGWGWGSVALGVGAIVATSAVAIAVNKHVQNGMEWVTSHVQFVGTLWDEKKLQQRVAKVLLLPLDFHCFYTQVSIPGSASNGFRRENRTFIELKAIPESMRPHFSARNCSGQDEIEAHTEMFNPAKNFDYYPMGEETVRKVRVMVEKALERDGLSLA</sequence>
<keyword evidence="3" id="KW-0732">Signal</keyword>
<dbReference type="InterPro" id="IPR007751">
    <property type="entry name" value="DUF676_lipase-like"/>
</dbReference>
<feature type="domain" description="DUF676" evidence="4">
    <location>
        <begin position="5"/>
        <end position="147"/>
    </location>
</feature>
<gene>
    <name evidence="5" type="ORF">DFQ27_003623</name>
</gene>
<evidence type="ECO:0000313" key="5">
    <source>
        <dbReference type="EMBL" id="KAG0260315.1"/>
    </source>
</evidence>
<reference evidence="5" key="1">
    <citation type="journal article" date="2020" name="Fungal Divers.">
        <title>Resolving the Mortierellaceae phylogeny through synthesis of multi-gene phylogenetics and phylogenomics.</title>
        <authorList>
            <person name="Vandepol N."/>
            <person name="Liber J."/>
            <person name="Desiro A."/>
            <person name="Na H."/>
            <person name="Kennedy M."/>
            <person name="Barry K."/>
            <person name="Grigoriev I.V."/>
            <person name="Miller A.N."/>
            <person name="O'Donnell K."/>
            <person name="Stajich J.E."/>
            <person name="Bonito G."/>
        </authorList>
    </citation>
    <scope>NUCLEOTIDE SEQUENCE</scope>
    <source>
        <strain evidence="5">BC1065</strain>
    </source>
</reference>
<proteinExistence type="inferred from homology"/>
<evidence type="ECO:0000256" key="1">
    <source>
        <dbReference type="ARBA" id="ARBA00007920"/>
    </source>
</evidence>
<dbReference type="SUPFAM" id="SSF53474">
    <property type="entry name" value="alpha/beta-Hydrolases"/>
    <property type="match status" value="1"/>
</dbReference>
<protein>
    <recommendedName>
        <fullName evidence="4">DUF676 domain-containing protein</fullName>
    </recommendedName>
</protein>
<feature type="chain" id="PRO_5040158650" description="DUF676 domain-containing protein" evidence="3">
    <location>
        <begin position="20"/>
        <end position="425"/>
    </location>
</feature>
<feature type="compositionally biased region" description="Low complexity" evidence="2">
    <location>
        <begin position="243"/>
        <end position="263"/>
    </location>
</feature>
<dbReference type="OrthoDB" id="442243at2759"/>
<dbReference type="AlphaFoldDB" id="A0A9P6Q8L2"/>
<feature type="compositionally biased region" description="Low complexity" evidence="2">
    <location>
        <begin position="203"/>
        <end position="220"/>
    </location>
</feature>
<feature type="signal peptide" evidence="3">
    <location>
        <begin position="1"/>
        <end position="19"/>
    </location>
</feature>